<accession>A0ABQ1UU95</accession>
<dbReference type="Pfam" id="PF05635">
    <property type="entry name" value="23S_rRNA_IVP"/>
    <property type="match status" value="1"/>
</dbReference>
<evidence type="ECO:0008006" key="3">
    <source>
        <dbReference type="Google" id="ProtNLM"/>
    </source>
</evidence>
<dbReference type="Proteomes" id="UP000632273">
    <property type="component" value="Unassembled WGS sequence"/>
</dbReference>
<keyword evidence="2" id="KW-1185">Reference proteome</keyword>
<dbReference type="CDD" id="cd16377">
    <property type="entry name" value="23S_rRNA_IVP_like"/>
    <property type="match status" value="1"/>
</dbReference>
<gene>
    <name evidence="1" type="ORF">GCM10011383_41250</name>
</gene>
<dbReference type="PANTHER" id="PTHR38471:SF2">
    <property type="entry name" value="FOUR HELIX BUNDLE PROTEIN"/>
    <property type="match status" value="1"/>
</dbReference>
<reference evidence="2" key="1">
    <citation type="journal article" date="2019" name="Int. J. Syst. Evol. Microbiol.">
        <title>The Global Catalogue of Microorganisms (GCM) 10K type strain sequencing project: providing services to taxonomists for standard genome sequencing and annotation.</title>
        <authorList>
            <consortium name="The Broad Institute Genomics Platform"/>
            <consortium name="The Broad Institute Genome Sequencing Center for Infectious Disease"/>
            <person name="Wu L."/>
            <person name="Ma J."/>
        </authorList>
    </citation>
    <scope>NUCLEOTIDE SEQUENCE [LARGE SCALE GENOMIC DNA]</scope>
    <source>
        <strain evidence="2">CGMCC 1.15197</strain>
    </source>
</reference>
<organism evidence="1 2">
    <name type="scientific">Hymenobacter cavernae</name>
    <dbReference type="NCBI Taxonomy" id="2044852"/>
    <lineage>
        <taxon>Bacteria</taxon>
        <taxon>Pseudomonadati</taxon>
        <taxon>Bacteroidota</taxon>
        <taxon>Cytophagia</taxon>
        <taxon>Cytophagales</taxon>
        <taxon>Hymenobacteraceae</taxon>
        <taxon>Hymenobacter</taxon>
    </lineage>
</organism>
<dbReference type="PANTHER" id="PTHR38471">
    <property type="entry name" value="FOUR HELIX BUNDLE PROTEIN"/>
    <property type="match status" value="1"/>
</dbReference>
<dbReference type="SUPFAM" id="SSF158446">
    <property type="entry name" value="IVS-encoded protein-like"/>
    <property type="match status" value="1"/>
</dbReference>
<evidence type="ECO:0000313" key="2">
    <source>
        <dbReference type="Proteomes" id="UP000632273"/>
    </source>
</evidence>
<comment type="caution">
    <text evidence="1">The sequence shown here is derived from an EMBL/GenBank/DDBJ whole genome shotgun (WGS) entry which is preliminary data.</text>
</comment>
<dbReference type="InterPro" id="IPR012657">
    <property type="entry name" value="23S_rRNA-intervening_sequence"/>
</dbReference>
<dbReference type="RefSeq" id="WP_188815952.1">
    <property type="nucleotide sequence ID" value="NZ_BMHT01000009.1"/>
</dbReference>
<dbReference type="EMBL" id="BMHT01000009">
    <property type="protein sequence ID" value="GGF25425.1"/>
    <property type="molecule type" value="Genomic_DNA"/>
</dbReference>
<sequence>MFDFRKLRIWQEGQELTFAIYRITRDFPKDELFGLTSQMRRSASSVPHNIAEGCGRQSARDLLRFLTIVMGSASELASQLLLAQGLNYLTADAAA</sequence>
<dbReference type="Gene3D" id="1.20.1440.60">
    <property type="entry name" value="23S rRNA-intervening sequence"/>
    <property type="match status" value="1"/>
</dbReference>
<dbReference type="InterPro" id="IPR036583">
    <property type="entry name" value="23S_rRNA_IVS_sf"/>
</dbReference>
<protein>
    <recommendedName>
        <fullName evidence="3">Four helix bundle protein</fullName>
    </recommendedName>
</protein>
<name>A0ABQ1UU95_9BACT</name>
<evidence type="ECO:0000313" key="1">
    <source>
        <dbReference type="EMBL" id="GGF25425.1"/>
    </source>
</evidence>
<proteinExistence type="predicted"/>
<dbReference type="NCBIfam" id="TIGR02436">
    <property type="entry name" value="four helix bundle protein"/>
    <property type="match status" value="1"/>
</dbReference>